<reference evidence="2" key="1">
    <citation type="journal article" date="2023" name="G3 (Bethesda)">
        <title>Whole genome assembly and annotation of the endangered Caribbean coral Acropora cervicornis.</title>
        <authorList>
            <person name="Selwyn J.D."/>
            <person name="Vollmer S.V."/>
        </authorList>
    </citation>
    <scope>NUCLEOTIDE SEQUENCE</scope>
    <source>
        <strain evidence="2">K2</strain>
    </source>
</reference>
<evidence type="ECO:0000313" key="3">
    <source>
        <dbReference type="Proteomes" id="UP001249851"/>
    </source>
</evidence>
<feature type="compositionally biased region" description="Low complexity" evidence="1">
    <location>
        <begin position="205"/>
        <end position="217"/>
    </location>
</feature>
<dbReference type="AlphaFoldDB" id="A0AAD9V7Z1"/>
<feature type="compositionally biased region" description="Basic and acidic residues" evidence="1">
    <location>
        <begin position="278"/>
        <end position="296"/>
    </location>
</feature>
<dbReference type="EMBL" id="JARQWQ010000022">
    <property type="protein sequence ID" value="KAK2564633.1"/>
    <property type="molecule type" value="Genomic_DNA"/>
</dbReference>
<feature type="compositionally biased region" description="Basic and acidic residues" evidence="1">
    <location>
        <begin position="516"/>
        <end position="548"/>
    </location>
</feature>
<reference evidence="2" key="2">
    <citation type="journal article" date="2023" name="Science">
        <title>Genomic signatures of disease resistance in endangered staghorn corals.</title>
        <authorList>
            <person name="Vollmer S.V."/>
            <person name="Selwyn J.D."/>
            <person name="Despard B.A."/>
            <person name="Roesel C.L."/>
        </authorList>
    </citation>
    <scope>NUCLEOTIDE SEQUENCE</scope>
    <source>
        <strain evidence="2">K2</strain>
    </source>
</reference>
<name>A0AAD9V7Z1_ACRCE</name>
<dbReference type="PANTHER" id="PTHR35079:SF1">
    <property type="entry name" value="LUNG ADENOMA SUSCEPTIBILITY PROTEIN 2"/>
    <property type="match status" value="1"/>
</dbReference>
<feature type="region of interest" description="Disordered" evidence="1">
    <location>
        <begin position="278"/>
        <end position="305"/>
    </location>
</feature>
<feature type="region of interest" description="Disordered" evidence="1">
    <location>
        <begin position="380"/>
        <end position="462"/>
    </location>
</feature>
<feature type="compositionally biased region" description="Basic residues" evidence="1">
    <location>
        <begin position="592"/>
        <end position="602"/>
    </location>
</feature>
<evidence type="ECO:0000313" key="2">
    <source>
        <dbReference type="EMBL" id="KAK2564633.1"/>
    </source>
</evidence>
<dbReference type="PANTHER" id="PTHR35079">
    <property type="entry name" value="LUNG ADENOMA SUSCEPTIBILITY PROTEIN 2"/>
    <property type="match status" value="1"/>
</dbReference>
<organism evidence="2 3">
    <name type="scientific">Acropora cervicornis</name>
    <name type="common">Staghorn coral</name>
    <dbReference type="NCBI Taxonomy" id="6130"/>
    <lineage>
        <taxon>Eukaryota</taxon>
        <taxon>Metazoa</taxon>
        <taxon>Cnidaria</taxon>
        <taxon>Anthozoa</taxon>
        <taxon>Hexacorallia</taxon>
        <taxon>Scleractinia</taxon>
        <taxon>Astrocoeniina</taxon>
        <taxon>Acroporidae</taxon>
        <taxon>Acropora</taxon>
    </lineage>
</organism>
<protein>
    <submittedName>
        <fullName evidence="2">Uncharacterized protein</fullName>
    </submittedName>
</protein>
<keyword evidence="3" id="KW-1185">Reference proteome</keyword>
<proteinExistence type="predicted"/>
<feature type="region of interest" description="Disordered" evidence="1">
    <location>
        <begin position="322"/>
        <end position="352"/>
    </location>
</feature>
<accession>A0AAD9V7Z1</accession>
<evidence type="ECO:0000256" key="1">
    <source>
        <dbReference type="SAM" id="MobiDB-lite"/>
    </source>
</evidence>
<feature type="region of interest" description="Disordered" evidence="1">
    <location>
        <begin position="179"/>
        <end position="225"/>
    </location>
</feature>
<feature type="region of interest" description="Disordered" evidence="1">
    <location>
        <begin position="516"/>
        <end position="604"/>
    </location>
</feature>
<dbReference type="InterPro" id="IPR052679">
    <property type="entry name" value="Cell_Prolif_Regulator"/>
</dbReference>
<feature type="compositionally biased region" description="Polar residues" evidence="1">
    <location>
        <begin position="390"/>
        <end position="408"/>
    </location>
</feature>
<gene>
    <name evidence="2" type="ORF">P5673_012105</name>
</gene>
<dbReference type="Proteomes" id="UP001249851">
    <property type="component" value="Unassembled WGS sequence"/>
</dbReference>
<feature type="region of interest" description="Disordered" evidence="1">
    <location>
        <begin position="612"/>
        <end position="631"/>
    </location>
</feature>
<comment type="caution">
    <text evidence="2">The sequence shown here is derived from an EMBL/GenBank/DDBJ whole genome shotgun (WGS) entry which is preliminary data.</text>
</comment>
<sequence length="877" mass="98658">MNSFPRNINEKRRNLRPDFKSRVQLDETVYKSATEALEAYIADFEGGQPGLTSHRRRPSDLLSPAPKFYFMDSLERRIRSPPSKSPAKKVDELLEWVNEAYTKELSSKVTPFGYRTAQERPRNGSDEENMNPSYERAFHLQGGRENELSTLPSPSSSVVDLDSNAGTVETEVLLSSYKGSHASTSESHPRRGTYLRSSRSTPAMKVSDLQSKFSSSSKRYDMPPFGEQMNGVDWNDAASTDTDMLVSQSVYGPQPVNMGGTFHDSLYHDKKVVRLKKESTKKLRKSTDRVKAREHSAVSPRRSKSLTYSPAKTLRFFSKESEKIKEYSEGKQTTPVTTPALRDSLRDSSPVTSLPVRYSIPAQNERYGIPDKAILRSASPLPNRKYVSPGSLTRYSKTLPQQPEASSSKDTRKKTHSSKSPSGRRSSQKIELRNRDEETDAESDDTERVMRKSPTGIKMEKIYRDPSTMYPWKSMIQSSRSHDISAEFTQSKPQHQSTPMVYADREPLRVQSSLDKHYRSSDSANDIERREQRIAPSEEGKRLFERKGITGKYLSTPKPVYATSSYRNKETRLVKSTQNARYSKPPPAPRPSAKKLTHRRTKTAPDLRRIAINSATRPKHSRRSLDDDNTSVYTADTETLITRPPMPVFDASPSLTTVSDSETVVESETEAETDIISSVKPSLSPRHVTAIQGEDKFSPTSTFASTNPHAAVREELPERFHLWKLDEDTKVPESFIKRRFTSPKSGIISSFLEDCLSVDSDPKAVSKTDAASPALRLSGKEAAPGPVEALKQMLFTMQDIAHHETLDNGDNYKPFTNTASKFREELGKNSLTSDDQSDRDLDVLSGEVSLQRAYHHLERLKRLVGKEDDRSSVSSAN</sequence>